<reference evidence="2 3" key="1">
    <citation type="submission" date="2019-09" db="EMBL/GenBank/DDBJ databases">
        <title>Gimesia benthica sp. nov., a novel bacterium isolated from deep-sea water of the Northwest Indian Ocean.</title>
        <authorList>
            <person name="Dai X."/>
        </authorList>
    </citation>
    <scope>NUCLEOTIDE SEQUENCE [LARGE SCALE GENOMIC DNA]</scope>
    <source>
        <strain evidence="2 3">E7</strain>
    </source>
</reference>
<proteinExistence type="predicted"/>
<gene>
    <name evidence="2" type="ORF">F1728_25610</name>
</gene>
<feature type="signal peptide" evidence="1">
    <location>
        <begin position="1"/>
        <end position="25"/>
    </location>
</feature>
<organism evidence="2 3">
    <name type="scientific">Gimesia benthica</name>
    <dbReference type="NCBI Taxonomy" id="2608982"/>
    <lineage>
        <taxon>Bacteria</taxon>
        <taxon>Pseudomonadati</taxon>
        <taxon>Planctomycetota</taxon>
        <taxon>Planctomycetia</taxon>
        <taxon>Planctomycetales</taxon>
        <taxon>Planctomycetaceae</taxon>
        <taxon>Gimesia</taxon>
    </lineage>
</organism>
<accession>A0A6I6AJT4</accession>
<evidence type="ECO:0000256" key="1">
    <source>
        <dbReference type="SAM" id="SignalP"/>
    </source>
</evidence>
<dbReference type="EMBL" id="CP043930">
    <property type="protein sequence ID" value="QGQ25842.1"/>
    <property type="molecule type" value="Genomic_DNA"/>
</dbReference>
<name>A0A6I6AJT4_9PLAN</name>
<dbReference type="Proteomes" id="UP000427281">
    <property type="component" value="Chromosome"/>
</dbReference>
<dbReference type="KEGG" id="gim:F1728_25610"/>
<dbReference type="AlphaFoldDB" id="A0A6I6AJT4"/>
<dbReference type="RefSeq" id="WP_155366436.1">
    <property type="nucleotide sequence ID" value="NZ_CP043930.1"/>
</dbReference>
<feature type="chain" id="PRO_5026114549" evidence="1">
    <location>
        <begin position="26"/>
        <end position="142"/>
    </location>
</feature>
<evidence type="ECO:0000313" key="2">
    <source>
        <dbReference type="EMBL" id="QGQ25842.1"/>
    </source>
</evidence>
<keyword evidence="3" id="KW-1185">Reference proteome</keyword>
<evidence type="ECO:0000313" key="3">
    <source>
        <dbReference type="Proteomes" id="UP000427281"/>
    </source>
</evidence>
<sequence length="142" mass="15703">MSFVSAKNSVILFFVVLQFCIYATANQCSILYAECTNTTPDYCCVVQVGCPGLEDDGTCYHLNGRYMKVKSKVAASFCMNQHVVEADPKLYNQCGIDPADMVPCAEIWMWPAPATDCDDSGFELPAYRTIANCCGWQCVFTV</sequence>
<keyword evidence="1" id="KW-0732">Signal</keyword>
<protein>
    <submittedName>
        <fullName evidence="2">Uncharacterized protein</fullName>
    </submittedName>
</protein>